<proteinExistence type="predicted"/>
<dbReference type="OrthoDB" id="9798935at2"/>
<protein>
    <submittedName>
        <fullName evidence="3">3D (Asp-Asp-Asp) domain-containing protein</fullName>
    </submittedName>
</protein>
<dbReference type="GO" id="GO:0009254">
    <property type="term" value="P:peptidoglycan turnover"/>
    <property type="evidence" value="ECO:0007669"/>
    <property type="project" value="InterPro"/>
</dbReference>
<dbReference type="AlphaFoldDB" id="A0A1W2BHG2"/>
<dbReference type="PANTHER" id="PTHR39160">
    <property type="entry name" value="CELL WALL-BINDING PROTEIN YOCH"/>
    <property type="match status" value="1"/>
</dbReference>
<dbReference type="InterPro" id="IPR007137">
    <property type="entry name" value="DUF348"/>
</dbReference>
<dbReference type="SMART" id="SM01208">
    <property type="entry name" value="G5"/>
    <property type="match status" value="1"/>
</dbReference>
<dbReference type="Pfam" id="PF06725">
    <property type="entry name" value="3D"/>
    <property type="match status" value="1"/>
</dbReference>
<dbReference type="GO" id="GO:0004553">
    <property type="term" value="F:hydrolase activity, hydrolyzing O-glycosyl compounds"/>
    <property type="evidence" value="ECO:0007669"/>
    <property type="project" value="InterPro"/>
</dbReference>
<dbReference type="CDD" id="cd22786">
    <property type="entry name" value="DPBB_YuiC-like"/>
    <property type="match status" value="1"/>
</dbReference>
<gene>
    <name evidence="3" type="ORF">SAMN04488500_107171</name>
</gene>
<dbReference type="InterPro" id="IPR036908">
    <property type="entry name" value="RlpA-like_sf"/>
</dbReference>
<keyword evidence="1" id="KW-0732">Signal</keyword>
<evidence type="ECO:0000313" key="3">
    <source>
        <dbReference type="EMBL" id="SMC72112.1"/>
    </source>
</evidence>
<name>A0A1W2BHG2_9FIRM</name>
<dbReference type="Gene3D" id="2.40.40.10">
    <property type="entry name" value="RlpA-like domain"/>
    <property type="match status" value="1"/>
</dbReference>
<dbReference type="PANTHER" id="PTHR39160:SF4">
    <property type="entry name" value="RESUSCITATION-PROMOTING FACTOR RPFB"/>
    <property type="match status" value="1"/>
</dbReference>
<dbReference type="Pfam" id="PF03990">
    <property type="entry name" value="DUF348"/>
    <property type="match status" value="1"/>
</dbReference>
<evidence type="ECO:0000256" key="1">
    <source>
        <dbReference type="ARBA" id="ARBA00022729"/>
    </source>
</evidence>
<dbReference type="RefSeq" id="WP_084575675.1">
    <property type="nucleotide sequence ID" value="NZ_CP155572.1"/>
</dbReference>
<dbReference type="InterPro" id="IPR011098">
    <property type="entry name" value="G5_dom"/>
</dbReference>
<accession>A0A1W2BHG2</accession>
<feature type="domain" description="G5" evidence="2">
    <location>
        <begin position="145"/>
        <end position="225"/>
    </location>
</feature>
<dbReference type="InterPro" id="IPR051933">
    <property type="entry name" value="Resuscitation_pf_RpfB"/>
</dbReference>
<dbReference type="InterPro" id="IPR010611">
    <property type="entry name" value="3D_dom"/>
</dbReference>
<reference evidence="3 4" key="1">
    <citation type="submission" date="2017-04" db="EMBL/GenBank/DDBJ databases">
        <authorList>
            <person name="Afonso C.L."/>
            <person name="Miller P.J."/>
            <person name="Scott M.A."/>
            <person name="Spackman E."/>
            <person name="Goraichik I."/>
            <person name="Dimitrov K.M."/>
            <person name="Suarez D.L."/>
            <person name="Swayne D.E."/>
        </authorList>
    </citation>
    <scope>NUCLEOTIDE SEQUENCE [LARGE SCALE GENOMIC DNA]</scope>
    <source>
        <strain evidence="3 4">DSM 5090</strain>
    </source>
</reference>
<sequence>MGGETSVLAKYRKSKAIIIVALLLASLVATGFVWAYKKVQIVADGQNYSVNTLYKSPHKILKQAGITLSPEDEIRLSTVKVNTGTVIEVFRAVPVMVTYQGKNTSLITGKPTVREVADQLGIPQDKVKLIPGEDSRPVAGMNIKAVTLSEKIEEQESPDLYQVVRQPDATLEKGVEEVVQAGENGLKKATVRVRFEDGIKVSADVLSEIVAVGSKPQIIRVGTRDIVDTSRGAMRFRDIRYMEATAYLPTDGSALGLTATGISARRGVVAVDPDVIPLGTRVYVPGYGMGLAADTGGAIVGDKIDLCVEDASEAWRFGRRTVKVYVLAE</sequence>
<keyword evidence="4" id="KW-1185">Reference proteome</keyword>
<evidence type="ECO:0000313" key="4">
    <source>
        <dbReference type="Proteomes" id="UP000192738"/>
    </source>
</evidence>
<dbReference type="Pfam" id="PF07501">
    <property type="entry name" value="G5"/>
    <property type="match status" value="1"/>
</dbReference>
<evidence type="ECO:0000259" key="2">
    <source>
        <dbReference type="PROSITE" id="PS51109"/>
    </source>
</evidence>
<dbReference type="EMBL" id="FWXI01000007">
    <property type="protein sequence ID" value="SMC72112.1"/>
    <property type="molecule type" value="Genomic_DNA"/>
</dbReference>
<dbReference type="STRING" id="112901.SAMN04488500_107171"/>
<dbReference type="SUPFAM" id="SSF50685">
    <property type="entry name" value="Barwin-like endoglucanases"/>
    <property type="match status" value="1"/>
</dbReference>
<dbReference type="Gene3D" id="2.20.230.10">
    <property type="entry name" value="Resuscitation-promoting factor rpfb"/>
    <property type="match status" value="1"/>
</dbReference>
<dbReference type="PROSITE" id="PS51109">
    <property type="entry name" value="G5"/>
    <property type="match status" value="1"/>
</dbReference>
<organism evidence="3 4">
    <name type="scientific">Sporomusa malonica</name>
    <dbReference type="NCBI Taxonomy" id="112901"/>
    <lineage>
        <taxon>Bacteria</taxon>
        <taxon>Bacillati</taxon>
        <taxon>Bacillota</taxon>
        <taxon>Negativicutes</taxon>
        <taxon>Selenomonadales</taxon>
        <taxon>Sporomusaceae</taxon>
        <taxon>Sporomusa</taxon>
    </lineage>
</organism>
<dbReference type="GO" id="GO:0019867">
    <property type="term" value="C:outer membrane"/>
    <property type="evidence" value="ECO:0007669"/>
    <property type="project" value="InterPro"/>
</dbReference>
<dbReference type="Proteomes" id="UP000192738">
    <property type="component" value="Unassembled WGS sequence"/>
</dbReference>